<keyword evidence="6" id="KW-1185">Reference proteome</keyword>
<feature type="repeat" description="WD" evidence="3">
    <location>
        <begin position="243"/>
        <end position="284"/>
    </location>
</feature>
<dbReference type="InterPro" id="IPR036322">
    <property type="entry name" value="WD40_repeat_dom_sf"/>
</dbReference>
<feature type="region of interest" description="Disordered" evidence="4">
    <location>
        <begin position="1"/>
        <end position="28"/>
    </location>
</feature>
<evidence type="ECO:0000256" key="1">
    <source>
        <dbReference type="ARBA" id="ARBA00022574"/>
    </source>
</evidence>
<feature type="region of interest" description="Disordered" evidence="4">
    <location>
        <begin position="102"/>
        <end position="124"/>
    </location>
</feature>
<evidence type="ECO:0000313" key="6">
    <source>
        <dbReference type="Proteomes" id="UP000248423"/>
    </source>
</evidence>
<evidence type="ECO:0000313" key="5">
    <source>
        <dbReference type="EMBL" id="PYI08674.1"/>
    </source>
</evidence>
<dbReference type="STRING" id="1448318.A0A319EW20"/>
<gene>
    <name evidence="5" type="ORF">BO78DRAFT_416569</name>
</gene>
<evidence type="ECO:0000256" key="2">
    <source>
        <dbReference type="ARBA" id="ARBA00022737"/>
    </source>
</evidence>
<protein>
    <submittedName>
        <fullName evidence="5">WD40 repeat-like protein</fullName>
    </submittedName>
</protein>
<dbReference type="OrthoDB" id="1367865at2759"/>
<dbReference type="InterPro" id="IPR019775">
    <property type="entry name" value="WD40_repeat_CS"/>
</dbReference>
<keyword evidence="2" id="KW-0677">Repeat</keyword>
<dbReference type="VEuPathDB" id="FungiDB:BO78DRAFT_416569"/>
<dbReference type="PROSITE" id="PS50294">
    <property type="entry name" value="WD_REPEATS_REGION"/>
    <property type="match status" value="1"/>
</dbReference>
<accession>A0A319EW20</accession>
<name>A0A319EW20_ASPSB</name>
<dbReference type="InterPro" id="IPR001680">
    <property type="entry name" value="WD40_rpt"/>
</dbReference>
<dbReference type="Pfam" id="PF00400">
    <property type="entry name" value="WD40"/>
    <property type="match status" value="2"/>
</dbReference>
<dbReference type="PROSITE" id="PS50082">
    <property type="entry name" value="WD_REPEATS_2"/>
    <property type="match status" value="2"/>
</dbReference>
<dbReference type="SUPFAM" id="SSF50978">
    <property type="entry name" value="WD40 repeat-like"/>
    <property type="match status" value="1"/>
</dbReference>
<dbReference type="Gene3D" id="2.130.10.10">
    <property type="entry name" value="YVTN repeat-like/Quinoprotein amine dehydrogenase"/>
    <property type="match status" value="2"/>
</dbReference>
<dbReference type="PROSITE" id="PS00678">
    <property type="entry name" value="WD_REPEATS_1"/>
    <property type="match status" value="1"/>
</dbReference>
<dbReference type="AlphaFoldDB" id="A0A319EW20"/>
<dbReference type="Proteomes" id="UP000248423">
    <property type="component" value="Unassembled WGS sequence"/>
</dbReference>
<evidence type="ECO:0000256" key="4">
    <source>
        <dbReference type="SAM" id="MobiDB-lite"/>
    </source>
</evidence>
<proteinExistence type="predicted"/>
<dbReference type="SMART" id="SM00320">
    <property type="entry name" value="WD40"/>
    <property type="match status" value="5"/>
</dbReference>
<organism evidence="5 6">
    <name type="scientific">Aspergillus sclerotiicarbonarius (strain CBS 121057 / IBT 28362)</name>
    <dbReference type="NCBI Taxonomy" id="1448318"/>
    <lineage>
        <taxon>Eukaryota</taxon>
        <taxon>Fungi</taxon>
        <taxon>Dikarya</taxon>
        <taxon>Ascomycota</taxon>
        <taxon>Pezizomycotina</taxon>
        <taxon>Eurotiomycetes</taxon>
        <taxon>Eurotiomycetidae</taxon>
        <taxon>Eurotiales</taxon>
        <taxon>Aspergillaceae</taxon>
        <taxon>Aspergillus</taxon>
        <taxon>Aspergillus subgen. Circumdati</taxon>
    </lineage>
</organism>
<reference evidence="5 6" key="1">
    <citation type="submission" date="2018-02" db="EMBL/GenBank/DDBJ databases">
        <title>The genomes of Aspergillus section Nigri reveals drivers in fungal speciation.</title>
        <authorList>
            <consortium name="DOE Joint Genome Institute"/>
            <person name="Vesth T.C."/>
            <person name="Nybo J."/>
            <person name="Theobald S."/>
            <person name="Brandl J."/>
            <person name="Frisvad J.C."/>
            <person name="Nielsen K.F."/>
            <person name="Lyhne E.K."/>
            <person name="Kogle M.E."/>
            <person name="Kuo A."/>
            <person name="Riley R."/>
            <person name="Clum A."/>
            <person name="Nolan M."/>
            <person name="Lipzen A."/>
            <person name="Salamov A."/>
            <person name="Henrissat B."/>
            <person name="Wiebenga A."/>
            <person name="De vries R.P."/>
            <person name="Grigoriev I.V."/>
            <person name="Mortensen U.H."/>
            <person name="Andersen M.R."/>
            <person name="Baker S.E."/>
        </authorList>
    </citation>
    <scope>NUCLEOTIDE SEQUENCE [LARGE SCALE GENOMIC DNA]</scope>
    <source>
        <strain evidence="5 6">CBS 121057</strain>
    </source>
</reference>
<dbReference type="PANTHER" id="PTHR19879">
    <property type="entry name" value="TRANSCRIPTION INITIATION FACTOR TFIID"/>
    <property type="match status" value="1"/>
</dbReference>
<feature type="repeat" description="WD" evidence="3">
    <location>
        <begin position="434"/>
        <end position="452"/>
    </location>
</feature>
<dbReference type="InterPro" id="IPR015943">
    <property type="entry name" value="WD40/YVTN_repeat-like_dom_sf"/>
</dbReference>
<keyword evidence="1 3" id="KW-0853">WD repeat</keyword>
<dbReference type="EMBL" id="KZ826333">
    <property type="protein sequence ID" value="PYI08674.1"/>
    <property type="molecule type" value="Genomic_DNA"/>
</dbReference>
<evidence type="ECO:0000256" key="3">
    <source>
        <dbReference type="PROSITE-ProRule" id="PRU00221"/>
    </source>
</evidence>
<dbReference type="PANTHER" id="PTHR19879:SF9">
    <property type="entry name" value="TRANSCRIPTION INITIATION FACTOR TFIID SUBUNIT 5"/>
    <property type="match status" value="1"/>
</dbReference>
<sequence>MASVKERTLTSVPMEPAAWAPGHPKSWGQEKAKIQLERGASTLAMSPDGKILAVGISKNVHIYNVETHERVEVLKRHRKEVSAVRFAPRMVRNRYVLISEGEGIEGTEDSEESKDSEDSDDTDPRTIFQWELAENGRLVAREKPVDVEALTAKTLRPLQSQLTADHAWDPAERALDILHQHVKSALRYAINLHERDKFSIHGRLAPFGSPPFSPDGQTMIYLDQEASYINLWDVESRSLQHQLRGHTDAIAWVGMSPDSTLVASIAWDGTARIWNASSGVCLHVLALGGKLWGGAFSPDGRYLAISQEEPNPCIHIYDIGAQELVSCFTGFPTGILCLAWSPDGKLLAGECLGSGLYLWDPSTGVERMYDYMRRTRTDVREVQFADGGQKLIFQTREGTVEGYDVEKNLRQQFTRGAEKGMVKCPGADMVVSGDSRRLVVLDEDGVLRLWDL</sequence>
<feature type="compositionally biased region" description="Acidic residues" evidence="4">
    <location>
        <begin position="102"/>
        <end position="121"/>
    </location>
</feature>